<feature type="transmembrane region" description="Helical" evidence="1">
    <location>
        <begin position="6"/>
        <end position="24"/>
    </location>
</feature>
<evidence type="ECO:0000313" key="2">
    <source>
        <dbReference type="EMBL" id="AXJ93383.1"/>
    </source>
</evidence>
<keyword evidence="1" id="KW-0472">Membrane</keyword>
<dbReference type="EMBL" id="MG767172">
    <property type="protein sequence ID" value="AXJ93383.1"/>
    <property type="molecule type" value="Genomic_DNA"/>
</dbReference>
<gene>
    <name evidence="2" type="primary">atp8</name>
</gene>
<accession>A0A345WJX7</accession>
<organism evidence="2">
    <name type="scientific">Vargula tsujii</name>
    <dbReference type="NCBI Taxonomy" id="335805"/>
    <lineage>
        <taxon>Eukaryota</taxon>
        <taxon>Metazoa</taxon>
        <taxon>Ecdysozoa</taxon>
        <taxon>Arthropoda</taxon>
        <taxon>Crustacea</taxon>
        <taxon>Oligostraca</taxon>
        <taxon>Ostracoda</taxon>
        <taxon>Myodocopa</taxon>
        <taxon>Myodocopida</taxon>
        <taxon>Cypridinoidea</taxon>
        <taxon>Cypridinidae</taxon>
        <taxon>Vargula</taxon>
    </lineage>
</organism>
<proteinExistence type="predicted"/>
<evidence type="ECO:0000256" key="1">
    <source>
        <dbReference type="SAM" id="Phobius"/>
    </source>
</evidence>
<sequence length="49" mass="5833">MFMASPQQWVIIYFTAILIYLITFSKMSTTQSITSQSKPQTHKTFTWLW</sequence>
<dbReference type="AlphaFoldDB" id="A0A345WJX7"/>
<protein>
    <submittedName>
        <fullName evidence="2">ATP synthase F0 subunit 8</fullName>
    </submittedName>
</protein>
<geneLocation type="mitochondrion" evidence="2"/>
<dbReference type="RefSeq" id="YP_009512678.1">
    <property type="nucleotide sequence ID" value="NC_039175.1"/>
</dbReference>
<keyword evidence="1" id="KW-1133">Transmembrane helix</keyword>
<dbReference type="GeneID" id="37625995"/>
<keyword evidence="1" id="KW-0812">Transmembrane</keyword>
<keyword evidence="2" id="KW-0496">Mitochondrion</keyword>
<reference evidence="2" key="1">
    <citation type="submission" date="2018-01" db="EMBL/GenBank/DDBJ databases">
        <authorList>
            <person name="Gaut B.S."/>
            <person name="Morton B.R."/>
            <person name="Clegg M.T."/>
            <person name="Duvall M.R."/>
        </authorList>
    </citation>
    <scope>NUCLEOTIDE SEQUENCE</scope>
</reference>
<name>A0A345WJX7_9CRUS</name>